<reference evidence="3 4" key="1">
    <citation type="submission" date="2020-03" db="EMBL/GenBank/DDBJ databases">
        <title>Whole genome shotgun sequence of Phytohabitans suffuscus NBRC 105367.</title>
        <authorList>
            <person name="Komaki H."/>
            <person name="Tamura T."/>
        </authorList>
    </citation>
    <scope>NUCLEOTIDE SEQUENCE [LARGE SCALE GENOMIC DNA]</scope>
    <source>
        <strain evidence="3 4">NBRC 105367</strain>
    </source>
</reference>
<dbReference type="Pfam" id="PF01243">
    <property type="entry name" value="PNPOx_N"/>
    <property type="match status" value="1"/>
</dbReference>
<keyword evidence="1" id="KW-0560">Oxidoreductase</keyword>
<protein>
    <submittedName>
        <fullName evidence="3">PPOX class F420-dependent enzyme</fullName>
    </submittedName>
</protein>
<proteinExistence type="predicted"/>
<dbReference type="EMBL" id="AP022871">
    <property type="protein sequence ID" value="BCB86325.1"/>
    <property type="molecule type" value="Genomic_DNA"/>
</dbReference>
<keyword evidence="4" id="KW-1185">Reference proteome</keyword>
<dbReference type="Proteomes" id="UP000503011">
    <property type="component" value="Chromosome"/>
</dbReference>
<dbReference type="PANTHER" id="PTHR35176:SF6">
    <property type="entry name" value="HEME OXYGENASE HI_0854-RELATED"/>
    <property type="match status" value="1"/>
</dbReference>
<organism evidence="3 4">
    <name type="scientific">Phytohabitans suffuscus</name>
    <dbReference type="NCBI Taxonomy" id="624315"/>
    <lineage>
        <taxon>Bacteria</taxon>
        <taxon>Bacillati</taxon>
        <taxon>Actinomycetota</taxon>
        <taxon>Actinomycetes</taxon>
        <taxon>Micromonosporales</taxon>
        <taxon>Micromonosporaceae</taxon>
    </lineage>
</organism>
<evidence type="ECO:0000313" key="4">
    <source>
        <dbReference type="Proteomes" id="UP000503011"/>
    </source>
</evidence>
<dbReference type="SUPFAM" id="SSF50475">
    <property type="entry name" value="FMN-binding split barrel"/>
    <property type="match status" value="1"/>
</dbReference>
<dbReference type="InterPro" id="IPR011576">
    <property type="entry name" value="Pyridox_Oxase_N"/>
</dbReference>
<name>A0A6F8YJM3_9ACTN</name>
<dbReference type="InterPro" id="IPR019920">
    <property type="entry name" value="F420-binding_dom_put"/>
</dbReference>
<dbReference type="GO" id="GO:0070967">
    <property type="term" value="F:coenzyme F420 binding"/>
    <property type="evidence" value="ECO:0007669"/>
    <property type="project" value="TreeGrafter"/>
</dbReference>
<dbReference type="GO" id="GO:0016627">
    <property type="term" value="F:oxidoreductase activity, acting on the CH-CH group of donors"/>
    <property type="evidence" value="ECO:0007669"/>
    <property type="project" value="TreeGrafter"/>
</dbReference>
<accession>A0A6F8YJM3</accession>
<dbReference type="InterPro" id="IPR052019">
    <property type="entry name" value="F420H2_bilvrd_red/Heme_oxyg"/>
</dbReference>
<dbReference type="InterPro" id="IPR012349">
    <property type="entry name" value="Split_barrel_FMN-bd"/>
</dbReference>
<dbReference type="RefSeq" id="WP_173158181.1">
    <property type="nucleotide sequence ID" value="NZ_AP022871.1"/>
</dbReference>
<evidence type="ECO:0000259" key="2">
    <source>
        <dbReference type="Pfam" id="PF01243"/>
    </source>
</evidence>
<sequence length="140" mass="15815">MTDVFPPETHADLLDRPLFAHLATVRPDGSPQTSVMWFGWDGKRIRMTHTKTRQKFQNLTREPRIALSIADPEDGYRFLEVRGVVEAIEDDDAEASFYKGLQHRYGMDYPIKDAPVRVIMTIRPTSFVAVTGGGVVARVP</sequence>
<dbReference type="KEGG" id="psuu:Psuf_036380"/>
<dbReference type="Gene3D" id="2.30.110.10">
    <property type="entry name" value="Electron Transport, Fmn-binding Protein, Chain A"/>
    <property type="match status" value="1"/>
</dbReference>
<dbReference type="AlphaFoldDB" id="A0A6F8YJM3"/>
<evidence type="ECO:0000313" key="3">
    <source>
        <dbReference type="EMBL" id="BCB86325.1"/>
    </source>
</evidence>
<feature type="domain" description="Pyridoxamine 5'-phosphate oxidase N-terminal" evidence="2">
    <location>
        <begin position="8"/>
        <end position="124"/>
    </location>
</feature>
<dbReference type="PANTHER" id="PTHR35176">
    <property type="entry name" value="HEME OXYGENASE HI_0854-RELATED"/>
    <property type="match status" value="1"/>
</dbReference>
<dbReference type="GO" id="GO:0005829">
    <property type="term" value="C:cytosol"/>
    <property type="evidence" value="ECO:0007669"/>
    <property type="project" value="TreeGrafter"/>
</dbReference>
<gene>
    <name evidence="3" type="ORF">Psuf_036380</name>
</gene>
<evidence type="ECO:0000256" key="1">
    <source>
        <dbReference type="ARBA" id="ARBA00023002"/>
    </source>
</evidence>
<reference evidence="3 4" key="2">
    <citation type="submission" date="2020-03" db="EMBL/GenBank/DDBJ databases">
        <authorList>
            <person name="Ichikawa N."/>
            <person name="Kimura A."/>
            <person name="Kitahashi Y."/>
            <person name="Uohara A."/>
        </authorList>
    </citation>
    <scope>NUCLEOTIDE SEQUENCE [LARGE SCALE GENOMIC DNA]</scope>
    <source>
        <strain evidence="3 4">NBRC 105367</strain>
    </source>
</reference>
<dbReference type="NCBIfam" id="TIGR03618">
    <property type="entry name" value="Rv1155_F420"/>
    <property type="match status" value="1"/>
</dbReference>